<sequence>MNSVPGNTRGPDESSRARFRRCLLPVWKHLWAILASIVIVSSLVAIFLFRFLPYPSAEDTTTVAESATKVPSSANGRQDFIDRRRFILFRSSLARVSEPSAFVNPNSPQSQALKWLVYQDQTIQIPTDTLAAEGDIMNSSQLYYSSNNETFHWKLVQRYALMVLAFSTNGATWRGIVPWEEMVDVDECHSHFQGIGCDEVLGKVNVVNLDYRKLGGKIPVEIGLLTDLTYLDLSRNHLEGHIPHSIYHRLTNLEHLALSHNEIAFSLSNDIGKLTALNALVVSNTHLSGTLPATMAQLTELREFFHSIKHWPNLEVLSSTETLLSPVSFRLKLGSAPTCLRLLSLLVCPGELAMLGTGFNGSLPTEIGLLSKLTTMVAGGDQLIGSLPSEIGSWTRLGQMIVSFAPQLTGSLPSTIGQLSSLTYMAIVSTSIGGSVPSEIGLLQNVVNLNLENNLFGGQIPSQALVGMESLTNLQINANFFSGTIPQEICDAESILVWMDCAGNLVCENDCCPGVWCSFGDV</sequence>
<dbReference type="FunFam" id="3.80.10.10:FF:000383">
    <property type="entry name" value="Leucine-rich repeat receptor protein kinase EMS1"/>
    <property type="match status" value="1"/>
</dbReference>
<evidence type="ECO:0000256" key="1">
    <source>
        <dbReference type="ARBA" id="ARBA00022614"/>
    </source>
</evidence>
<evidence type="ECO:0000256" key="3">
    <source>
        <dbReference type="SAM" id="Phobius"/>
    </source>
</evidence>
<dbReference type="EMBL" id="CAICTM010000701">
    <property type="protein sequence ID" value="CAB9515253.1"/>
    <property type="molecule type" value="Genomic_DNA"/>
</dbReference>
<reference evidence="4" key="1">
    <citation type="submission" date="2020-06" db="EMBL/GenBank/DDBJ databases">
        <authorList>
            <consortium name="Plant Systems Biology data submission"/>
        </authorList>
    </citation>
    <scope>NUCLEOTIDE SEQUENCE</scope>
    <source>
        <strain evidence="4">D6</strain>
    </source>
</reference>
<accession>A0A9N8E6H6</accession>
<keyword evidence="4" id="KW-0808">Transferase</keyword>
<keyword evidence="4" id="KW-0675">Receptor</keyword>
<dbReference type="Gene3D" id="3.80.10.10">
    <property type="entry name" value="Ribonuclease Inhibitor"/>
    <property type="match status" value="2"/>
</dbReference>
<keyword evidence="3" id="KW-0472">Membrane</keyword>
<keyword evidence="3" id="KW-1133">Transmembrane helix</keyword>
<name>A0A9N8E6H6_9STRA</name>
<evidence type="ECO:0000313" key="4">
    <source>
        <dbReference type="EMBL" id="CAB9515253.1"/>
    </source>
</evidence>
<protein>
    <submittedName>
        <fullName evidence="4">LRR receptor-like serine threonine-protein kinase</fullName>
    </submittedName>
</protein>
<dbReference type="InterPro" id="IPR003591">
    <property type="entry name" value="Leu-rich_rpt_typical-subtyp"/>
</dbReference>
<dbReference type="InterPro" id="IPR032675">
    <property type="entry name" value="LRR_dom_sf"/>
</dbReference>
<dbReference type="InterPro" id="IPR001611">
    <property type="entry name" value="Leu-rich_rpt"/>
</dbReference>
<dbReference type="Proteomes" id="UP001153069">
    <property type="component" value="Unassembled WGS sequence"/>
</dbReference>
<proteinExistence type="predicted"/>
<keyword evidence="1" id="KW-0433">Leucine-rich repeat</keyword>
<dbReference type="AlphaFoldDB" id="A0A9N8E6H6"/>
<evidence type="ECO:0000256" key="2">
    <source>
        <dbReference type="ARBA" id="ARBA00022737"/>
    </source>
</evidence>
<comment type="caution">
    <text evidence="4">The sequence shown here is derived from an EMBL/GenBank/DDBJ whole genome shotgun (WGS) entry which is preliminary data.</text>
</comment>
<organism evidence="4 5">
    <name type="scientific">Seminavis robusta</name>
    <dbReference type="NCBI Taxonomy" id="568900"/>
    <lineage>
        <taxon>Eukaryota</taxon>
        <taxon>Sar</taxon>
        <taxon>Stramenopiles</taxon>
        <taxon>Ochrophyta</taxon>
        <taxon>Bacillariophyta</taxon>
        <taxon>Bacillariophyceae</taxon>
        <taxon>Bacillariophycidae</taxon>
        <taxon>Naviculales</taxon>
        <taxon>Naviculaceae</taxon>
        <taxon>Seminavis</taxon>
    </lineage>
</organism>
<dbReference type="PANTHER" id="PTHR48065:SF69">
    <property type="entry name" value="OS07G0466500 PROTEIN"/>
    <property type="match status" value="1"/>
</dbReference>
<keyword evidence="2" id="KW-0677">Repeat</keyword>
<evidence type="ECO:0000313" key="5">
    <source>
        <dbReference type="Proteomes" id="UP001153069"/>
    </source>
</evidence>
<dbReference type="SMART" id="SM00369">
    <property type="entry name" value="LRR_TYP"/>
    <property type="match status" value="3"/>
</dbReference>
<dbReference type="PANTHER" id="PTHR48065">
    <property type="entry name" value="OS10G0469600 PROTEIN"/>
    <property type="match status" value="1"/>
</dbReference>
<keyword evidence="4" id="KW-0418">Kinase</keyword>
<keyword evidence="3" id="KW-0812">Transmembrane</keyword>
<keyword evidence="5" id="KW-1185">Reference proteome</keyword>
<dbReference type="GO" id="GO:0016301">
    <property type="term" value="F:kinase activity"/>
    <property type="evidence" value="ECO:0007669"/>
    <property type="project" value="UniProtKB-KW"/>
</dbReference>
<dbReference type="OrthoDB" id="205182at2759"/>
<feature type="transmembrane region" description="Helical" evidence="3">
    <location>
        <begin position="30"/>
        <end position="52"/>
    </location>
</feature>
<gene>
    <name evidence="4" type="ORF">SEMRO_702_G189950.1</name>
</gene>
<dbReference type="SUPFAM" id="SSF52058">
    <property type="entry name" value="L domain-like"/>
    <property type="match status" value="1"/>
</dbReference>
<dbReference type="Pfam" id="PF00560">
    <property type="entry name" value="LRR_1"/>
    <property type="match status" value="1"/>
</dbReference>